<dbReference type="Gene3D" id="3.40.50.300">
    <property type="entry name" value="P-loop containing nucleotide triphosphate hydrolases"/>
    <property type="match status" value="1"/>
</dbReference>
<keyword evidence="5 10" id="KW-0067">ATP-binding</keyword>
<comment type="function">
    <text evidence="8">ATPase required for the correct placement of the division site. Cell division inhibitors MinC and MinD act in concert to form an inhibitor capable of blocking formation of the polar Z ring septums. Rapidly oscillates between the poles of the cell to destabilize FtsZ filaments that have formed before they mature into polar Z rings.</text>
</comment>
<dbReference type="CDD" id="cd02036">
    <property type="entry name" value="MinD"/>
    <property type="match status" value="1"/>
</dbReference>
<keyword evidence="7" id="KW-0131">Cell cycle</keyword>
<evidence type="ECO:0000256" key="8">
    <source>
        <dbReference type="ARBA" id="ARBA00025436"/>
    </source>
</evidence>
<evidence type="ECO:0000256" key="9">
    <source>
        <dbReference type="ARBA" id="ARBA00032845"/>
    </source>
</evidence>
<keyword evidence="6" id="KW-0717">Septation</keyword>
<keyword evidence="4 10" id="KW-0547">Nucleotide-binding</keyword>
<evidence type="ECO:0000256" key="6">
    <source>
        <dbReference type="ARBA" id="ARBA00023210"/>
    </source>
</evidence>
<evidence type="ECO:0000256" key="1">
    <source>
        <dbReference type="ARBA" id="ARBA00010257"/>
    </source>
</evidence>
<dbReference type="InterPro" id="IPR010223">
    <property type="entry name" value="MinD"/>
</dbReference>
<evidence type="ECO:0000313" key="13">
    <source>
        <dbReference type="Proteomes" id="UP000051048"/>
    </source>
</evidence>
<proteinExistence type="inferred from homology"/>
<dbReference type="FunFam" id="3.40.50.300:FF:000068">
    <property type="entry name" value="Site-determining protein"/>
    <property type="match status" value="1"/>
</dbReference>
<dbReference type="PANTHER" id="PTHR43384">
    <property type="entry name" value="SEPTUM SITE-DETERMINING PROTEIN MIND HOMOLOG, CHLOROPLASTIC-RELATED"/>
    <property type="match status" value="1"/>
</dbReference>
<dbReference type="NCBIfam" id="TIGR01968">
    <property type="entry name" value="minD_bact"/>
    <property type="match status" value="1"/>
</dbReference>
<sequence>MGRAIVVTSGKGGVGKTTTTANVGTALALMGKRVCLVDLDIGLRNLDVVLGLDNRIIYDIMDVIEQRAKLRQALVKDKRFEDKLYLLPAAQNTDKDALQPDEVKAIVDELKEEFDYVLLDCPAGIEQGFANAVVGADEAIVVSTAEIPSVRDADRVVGLLEKYNLKAAPMLVISRIKRHMVKNGEMMDVDEITQHLGIRLLGMVFDDEGVIKATNTGEPVVMDEQNMASQGFRNIARRLEGETVPLMTMKEEEKQQSFFGKLTSWFKRN</sequence>
<dbReference type="GO" id="GO:0000917">
    <property type="term" value="P:division septum assembly"/>
    <property type="evidence" value="ECO:0007669"/>
    <property type="project" value="UniProtKB-KW"/>
</dbReference>
<comment type="similarity">
    <text evidence="1">Belongs to the ParA family. MinD subfamily.</text>
</comment>
<dbReference type="InterPro" id="IPR050625">
    <property type="entry name" value="ParA/MinD_ATPase"/>
</dbReference>
<dbReference type="SUPFAM" id="SSF52540">
    <property type="entry name" value="P-loop containing nucleoside triphosphate hydrolases"/>
    <property type="match status" value="1"/>
</dbReference>
<feature type="domain" description="CobQ/CobB/MinD/ParA nucleotide binding" evidence="11">
    <location>
        <begin position="5"/>
        <end position="220"/>
    </location>
</feature>
<protein>
    <recommendedName>
        <fullName evidence="2">Septum site-determining protein MinD</fullName>
    </recommendedName>
    <alternativeName>
        <fullName evidence="9">Cell division inhibitor MinD</fullName>
    </alternativeName>
</protein>
<dbReference type="InterPro" id="IPR025501">
    <property type="entry name" value="MinD_FleN"/>
</dbReference>
<reference evidence="12 13" key="1">
    <citation type="journal article" date="2015" name="Genome Announc.">
        <title>Expanding the biotechnology potential of lactobacilli through comparative genomics of 213 strains and associated genera.</title>
        <authorList>
            <person name="Sun Z."/>
            <person name="Harris H.M."/>
            <person name="McCann A."/>
            <person name="Guo C."/>
            <person name="Argimon S."/>
            <person name="Zhang W."/>
            <person name="Yang X."/>
            <person name="Jeffery I.B."/>
            <person name="Cooney J.C."/>
            <person name="Kagawa T.F."/>
            <person name="Liu W."/>
            <person name="Song Y."/>
            <person name="Salvetti E."/>
            <person name="Wrobel A."/>
            <person name="Rasinkangas P."/>
            <person name="Parkhill J."/>
            <person name="Rea M.C."/>
            <person name="O'Sullivan O."/>
            <person name="Ritari J."/>
            <person name="Douillard F.P."/>
            <person name="Paul Ross R."/>
            <person name="Yang R."/>
            <person name="Briner A.E."/>
            <person name="Felis G.E."/>
            <person name="de Vos W.M."/>
            <person name="Barrangou R."/>
            <person name="Klaenhammer T.R."/>
            <person name="Caufield P.W."/>
            <person name="Cui Y."/>
            <person name="Zhang H."/>
            <person name="O'Toole P.W."/>
        </authorList>
    </citation>
    <scope>NUCLEOTIDE SEQUENCE [LARGE SCALE GENOMIC DNA]</scope>
    <source>
        <strain evidence="12 13">DSM 15833</strain>
    </source>
</reference>
<dbReference type="EMBL" id="AZFH01000001">
    <property type="protein sequence ID" value="KRL85287.1"/>
    <property type="molecule type" value="Genomic_DNA"/>
</dbReference>
<dbReference type="PANTHER" id="PTHR43384:SF6">
    <property type="entry name" value="SEPTUM SITE-DETERMINING PROTEIN MIND HOMOLOG, CHLOROPLASTIC"/>
    <property type="match status" value="1"/>
</dbReference>
<dbReference type="GO" id="GO:0016887">
    <property type="term" value="F:ATP hydrolysis activity"/>
    <property type="evidence" value="ECO:0007669"/>
    <property type="project" value="InterPro"/>
</dbReference>
<name>A0A0R1TVR8_9LACO</name>
<dbReference type="InterPro" id="IPR027417">
    <property type="entry name" value="P-loop_NTPase"/>
</dbReference>
<evidence type="ECO:0000256" key="3">
    <source>
        <dbReference type="ARBA" id="ARBA00022618"/>
    </source>
</evidence>
<evidence type="ECO:0000256" key="10">
    <source>
        <dbReference type="PIRSR" id="PIRSR003092-1"/>
    </source>
</evidence>
<dbReference type="InterPro" id="IPR002586">
    <property type="entry name" value="CobQ/CobB/MinD/ParA_Nub-bd_dom"/>
</dbReference>
<dbReference type="GO" id="GO:0005829">
    <property type="term" value="C:cytosol"/>
    <property type="evidence" value="ECO:0007669"/>
    <property type="project" value="TreeGrafter"/>
</dbReference>
<feature type="binding site" evidence="10">
    <location>
        <begin position="11"/>
        <end position="18"/>
    </location>
    <ligand>
        <name>ATP</name>
        <dbReference type="ChEBI" id="CHEBI:30616"/>
    </ligand>
</feature>
<dbReference type="PIRSF" id="PIRSF003092">
    <property type="entry name" value="MinD"/>
    <property type="match status" value="1"/>
</dbReference>
<comment type="caution">
    <text evidence="12">The sequence shown here is derived from an EMBL/GenBank/DDBJ whole genome shotgun (WGS) entry which is preliminary data.</text>
</comment>
<evidence type="ECO:0000313" key="12">
    <source>
        <dbReference type="EMBL" id="KRL85287.1"/>
    </source>
</evidence>
<dbReference type="Proteomes" id="UP000051048">
    <property type="component" value="Unassembled WGS sequence"/>
</dbReference>
<evidence type="ECO:0000256" key="2">
    <source>
        <dbReference type="ARBA" id="ARBA00016887"/>
    </source>
</evidence>
<evidence type="ECO:0000256" key="4">
    <source>
        <dbReference type="ARBA" id="ARBA00022741"/>
    </source>
</evidence>
<organism evidence="12 13">
    <name type="scientific">Ligilactobacillus equi DSM 15833 = JCM 10991</name>
    <dbReference type="NCBI Taxonomy" id="1423740"/>
    <lineage>
        <taxon>Bacteria</taxon>
        <taxon>Bacillati</taxon>
        <taxon>Bacillota</taxon>
        <taxon>Bacilli</taxon>
        <taxon>Lactobacillales</taxon>
        <taxon>Lactobacillaceae</taxon>
        <taxon>Ligilactobacillus</taxon>
    </lineage>
</organism>
<dbReference type="GO" id="GO:0005524">
    <property type="term" value="F:ATP binding"/>
    <property type="evidence" value="ECO:0007669"/>
    <property type="project" value="UniProtKB-KW"/>
</dbReference>
<dbReference type="PATRIC" id="fig|1423740.3.peg.704"/>
<dbReference type="Pfam" id="PF01656">
    <property type="entry name" value="CbiA"/>
    <property type="match status" value="1"/>
</dbReference>
<evidence type="ECO:0000259" key="11">
    <source>
        <dbReference type="Pfam" id="PF01656"/>
    </source>
</evidence>
<dbReference type="OrthoDB" id="9773088at2"/>
<dbReference type="RefSeq" id="WP_023858963.1">
    <property type="nucleotide sequence ID" value="NZ_AZFH01000001.1"/>
</dbReference>
<dbReference type="STRING" id="1423740.FC36_GL000658"/>
<gene>
    <name evidence="12" type="ORF">FC36_GL000658</name>
</gene>
<dbReference type="GO" id="GO:0051782">
    <property type="term" value="P:negative regulation of cell division"/>
    <property type="evidence" value="ECO:0007669"/>
    <property type="project" value="TreeGrafter"/>
</dbReference>
<evidence type="ECO:0000256" key="7">
    <source>
        <dbReference type="ARBA" id="ARBA00023306"/>
    </source>
</evidence>
<keyword evidence="3 12" id="KW-0132">Cell division</keyword>
<dbReference type="AlphaFoldDB" id="A0A0R1TVR8"/>
<accession>A0A0R1TVR8</accession>
<dbReference type="GO" id="GO:0009898">
    <property type="term" value="C:cytoplasmic side of plasma membrane"/>
    <property type="evidence" value="ECO:0007669"/>
    <property type="project" value="TreeGrafter"/>
</dbReference>
<evidence type="ECO:0000256" key="5">
    <source>
        <dbReference type="ARBA" id="ARBA00022840"/>
    </source>
</evidence>